<feature type="transmembrane region" description="Helical" evidence="1">
    <location>
        <begin position="94"/>
        <end position="115"/>
    </location>
</feature>
<dbReference type="AlphaFoldDB" id="I0V7S1"/>
<feature type="transmembrane region" description="Helical" evidence="1">
    <location>
        <begin position="69"/>
        <end position="89"/>
    </location>
</feature>
<evidence type="ECO:0000313" key="2">
    <source>
        <dbReference type="EMBL" id="EID56174.1"/>
    </source>
</evidence>
<evidence type="ECO:0000256" key="1">
    <source>
        <dbReference type="SAM" id="Phobius"/>
    </source>
</evidence>
<accession>I0V7S1</accession>
<evidence type="ECO:0008006" key="4">
    <source>
        <dbReference type="Google" id="ProtNLM"/>
    </source>
</evidence>
<keyword evidence="1" id="KW-0472">Membrane</keyword>
<dbReference type="EMBL" id="JH636049">
    <property type="protein sequence ID" value="EID56174.1"/>
    <property type="molecule type" value="Genomic_DNA"/>
</dbReference>
<feature type="transmembrane region" description="Helical" evidence="1">
    <location>
        <begin position="14"/>
        <end position="37"/>
    </location>
</feature>
<dbReference type="eggNOG" id="ENOG502ZK1T">
    <property type="taxonomic scope" value="Bacteria"/>
</dbReference>
<protein>
    <recommendedName>
        <fullName evidence="4">Tryptophan-associated transmembrane protein (Trp_oprn_chp)</fullName>
    </recommendedName>
</protein>
<proteinExistence type="predicted"/>
<organism evidence="2 3">
    <name type="scientific">Saccharomonospora xinjiangensis XJ-54</name>
    <dbReference type="NCBI Taxonomy" id="882086"/>
    <lineage>
        <taxon>Bacteria</taxon>
        <taxon>Bacillati</taxon>
        <taxon>Actinomycetota</taxon>
        <taxon>Actinomycetes</taxon>
        <taxon>Pseudonocardiales</taxon>
        <taxon>Pseudonocardiaceae</taxon>
        <taxon>Saccharomonospora</taxon>
    </lineage>
</organism>
<keyword evidence="1" id="KW-1133">Transmembrane helix</keyword>
<dbReference type="OrthoDB" id="3691820at2"/>
<keyword evidence="3" id="KW-1185">Reference proteome</keyword>
<dbReference type="Proteomes" id="UP000004691">
    <property type="component" value="Unassembled WGS sequence"/>
</dbReference>
<dbReference type="RefSeq" id="WP_006240408.1">
    <property type="nucleotide sequence ID" value="NZ_JH636049.1"/>
</dbReference>
<reference evidence="2 3" key="1">
    <citation type="submission" date="2012-01" db="EMBL/GenBank/DDBJ databases">
        <title>Improved High-Quality Draft sequence of Saccharomonospora xinjiangensis XJ-54.</title>
        <authorList>
            <consortium name="US DOE Joint Genome Institute"/>
            <person name="Lucas S."/>
            <person name="Han J."/>
            <person name="Lapidus A."/>
            <person name="Cheng J.-F."/>
            <person name="Goodwin L."/>
            <person name="Pitluck S."/>
            <person name="Peters L."/>
            <person name="Mikhailova N."/>
            <person name="Teshima H."/>
            <person name="Detter J.C."/>
            <person name="Han C."/>
            <person name="Tapia R."/>
            <person name="Land M."/>
            <person name="Hauser L."/>
            <person name="Kyrpides N."/>
            <person name="Ivanova N."/>
            <person name="Pagani I."/>
            <person name="Brambilla E.-M."/>
            <person name="Klenk H.-P."/>
            <person name="Woyke T."/>
        </authorList>
    </citation>
    <scope>NUCLEOTIDE SEQUENCE [LARGE SCALE GENOMIC DNA]</scope>
    <source>
        <strain evidence="2 3">XJ-54</strain>
    </source>
</reference>
<dbReference type="HOGENOM" id="CLU_1625861_0_0_11"/>
<gene>
    <name evidence="2" type="ORF">SacxiDRAFT_3983</name>
</gene>
<sequence>MRVPDRWASADRTIAGWSGLTVAGLVVAAVGTFLPWLSSGSVERDSYAAAAVIEYVFRPVPFAEFGLRAWRGVVIATTLCVVMLALGLWRTGAVLSAVIGLTVGTGAALLAVHIIDASGPVRIAPAGPVISATGSVLALLGGFGLLLAAAARRDARFRQQTGQVTQ</sequence>
<keyword evidence="1" id="KW-0812">Transmembrane</keyword>
<evidence type="ECO:0000313" key="3">
    <source>
        <dbReference type="Proteomes" id="UP000004691"/>
    </source>
</evidence>
<name>I0V7S1_9PSEU</name>
<feature type="transmembrane region" description="Helical" evidence="1">
    <location>
        <begin position="127"/>
        <end position="150"/>
    </location>
</feature>